<sequence length="134" mass="15065">MPVTLDKAPRSFTVLMQDGTVHGTVPTPATEEGRDELRMEAYWGLCVDLIEVTAIDRFDARNKGTAIDARNKAIAQYATTFGVSETVAETVYRDCRHWAVTLSPKERAAKHRIKRQSTIRRSALTEVMRENGEL</sequence>
<gene>
    <name evidence="1" type="ORF">QIS96_36390</name>
</gene>
<proteinExistence type="predicted"/>
<evidence type="ECO:0000313" key="1">
    <source>
        <dbReference type="EMBL" id="MDI3409287.1"/>
    </source>
</evidence>
<keyword evidence="2" id="KW-1185">Reference proteome</keyword>
<protein>
    <submittedName>
        <fullName evidence="1">Uncharacterized protein</fullName>
    </submittedName>
</protein>
<organism evidence="1 2">
    <name type="scientific">Streptomyces cavernicola</name>
    <dbReference type="NCBI Taxonomy" id="3043613"/>
    <lineage>
        <taxon>Bacteria</taxon>
        <taxon>Bacillati</taxon>
        <taxon>Actinomycetota</taxon>
        <taxon>Actinomycetes</taxon>
        <taxon>Kitasatosporales</taxon>
        <taxon>Streptomycetaceae</taxon>
        <taxon>Streptomyces</taxon>
    </lineage>
</organism>
<comment type="caution">
    <text evidence="1">The sequence shown here is derived from an EMBL/GenBank/DDBJ whole genome shotgun (WGS) entry which is preliminary data.</text>
</comment>
<name>A0ABT6SM74_9ACTN</name>
<accession>A0ABT6SM74</accession>
<dbReference type="RefSeq" id="WP_282547157.1">
    <property type="nucleotide sequence ID" value="NZ_JASCIQ010000066.1"/>
</dbReference>
<dbReference type="EMBL" id="JASCIQ010000066">
    <property type="protein sequence ID" value="MDI3409287.1"/>
    <property type="molecule type" value="Genomic_DNA"/>
</dbReference>
<reference evidence="1 2" key="1">
    <citation type="submission" date="2023-05" db="EMBL/GenBank/DDBJ databases">
        <title>Draft genome sequence of Streptomyces sp. B-S-A6 isolated from a cave soil in Thailand.</title>
        <authorList>
            <person name="Chamroensaksri N."/>
            <person name="Muangham S."/>
        </authorList>
    </citation>
    <scope>NUCLEOTIDE SEQUENCE [LARGE SCALE GENOMIC DNA]</scope>
    <source>
        <strain evidence="1 2">B-S-A6</strain>
    </source>
</reference>
<dbReference type="Proteomes" id="UP001223978">
    <property type="component" value="Unassembled WGS sequence"/>
</dbReference>
<evidence type="ECO:0000313" key="2">
    <source>
        <dbReference type="Proteomes" id="UP001223978"/>
    </source>
</evidence>